<dbReference type="NCBIfam" id="TIGR04183">
    <property type="entry name" value="Por_Secre_tail"/>
    <property type="match status" value="1"/>
</dbReference>
<reference evidence="2" key="1">
    <citation type="submission" date="2018-05" db="EMBL/GenBank/DDBJ databases">
        <authorList>
            <person name="Lanie J.A."/>
            <person name="Ng W.-L."/>
            <person name="Kazmierczak K.M."/>
            <person name="Andrzejewski T.M."/>
            <person name="Davidsen T.M."/>
            <person name="Wayne K.J."/>
            <person name="Tettelin H."/>
            <person name="Glass J.I."/>
            <person name="Rusch D."/>
            <person name="Podicherti R."/>
            <person name="Tsui H.-C.T."/>
            <person name="Winkler M.E."/>
        </authorList>
    </citation>
    <scope>NUCLEOTIDE SEQUENCE</scope>
</reference>
<evidence type="ECO:0000259" key="1">
    <source>
        <dbReference type="Pfam" id="PF13860"/>
    </source>
</evidence>
<dbReference type="InterPro" id="IPR026444">
    <property type="entry name" value="Secre_tail"/>
</dbReference>
<feature type="non-terminal residue" evidence="2">
    <location>
        <position position="1"/>
    </location>
</feature>
<dbReference type="EMBL" id="UINC01082195">
    <property type="protein sequence ID" value="SVC26738.1"/>
    <property type="molecule type" value="Genomic_DNA"/>
</dbReference>
<feature type="domain" description="FlgD/Vpr Ig-like" evidence="1">
    <location>
        <begin position="341"/>
        <end position="402"/>
    </location>
</feature>
<organism evidence="2">
    <name type="scientific">marine metagenome</name>
    <dbReference type="NCBI Taxonomy" id="408172"/>
    <lineage>
        <taxon>unclassified sequences</taxon>
        <taxon>metagenomes</taxon>
        <taxon>ecological metagenomes</taxon>
    </lineage>
</organism>
<gene>
    <name evidence="2" type="ORF">METZ01_LOCUS279592</name>
</gene>
<dbReference type="Pfam" id="PF13860">
    <property type="entry name" value="FlgD_ig"/>
    <property type="match status" value="1"/>
</dbReference>
<evidence type="ECO:0000313" key="2">
    <source>
        <dbReference type="EMBL" id="SVC26738.1"/>
    </source>
</evidence>
<name>A0A382KQ86_9ZZZZ</name>
<proteinExistence type="predicted"/>
<protein>
    <recommendedName>
        <fullName evidence="1">FlgD/Vpr Ig-like domain-containing protein</fullName>
    </recommendedName>
</protein>
<feature type="non-terminal residue" evidence="2">
    <location>
        <position position="414"/>
    </location>
</feature>
<dbReference type="Gene3D" id="2.60.40.4070">
    <property type="match status" value="1"/>
</dbReference>
<sequence length="414" mass="44012">QFSAPDIVNGTYGVDYGVGTDMENWGMVTVDYTDASHATPAGLEIYWEAHDGVASGLGVDDAGELNGVTGVPVAPSDTVTIDNMETYLYYYENDLWESLGWTGDSVSFTMLGGSGHPIDPDNPDSYEINPMTGDTTGAGQVDANWGYIFDPMGSDGAPFNGDEPLAPTGYFFTYNFLEASSVFSGVLNAHLGAGAALDAALAAAADSVAFIYVDAATSAAIGASVSSSLYADYVACAGAGGGDACNAIFEAGPTMTLIGVQQACGDYDCGVDDSGWDYDAEDGTGRLVFEIDNNCIPDNTTQRVNTFWANTQLEVDEEAPLAQKFEVYGNYPNPFNPSTQIKFATEKSSNVTITIYSILGQEMTVLQNGILNAGTYNISWFGTDHYGNKVPSGVYFYEVRSDNRIQKGKMLLLK</sequence>
<dbReference type="InterPro" id="IPR025965">
    <property type="entry name" value="FlgD/Vpr_Ig-like"/>
</dbReference>
<accession>A0A382KQ86</accession>
<dbReference type="AlphaFoldDB" id="A0A382KQ86"/>